<name>A0A383BNH8_9ZZZZ</name>
<dbReference type="PANTHER" id="PTHR11934">
    <property type="entry name" value="RIBOSE-5-PHOSPHATE ISOMERASE"/>
    <property type="match status" value="1"/>
</dbReference>
<dbReference type="PANTHER" id="PTHR11934:SF0">
    <property type="entry name" value="RIBOSE-5-PHOSPHATE ISOMERASE"/>
    <property type="match status" value="1"/>
</dbReference>
<protein>
    <recommendedName>
        <fullName evidence="2">ribose-5-phosphate isomerase</fullName>
        <ecNumber evidence="2">5.3.1.6</ecNumber>
    </recommendedName>
    <alternativeName>
        <fullName evidence="4">Phosphoriboisomerase</fullName>
    </alternativeName>
</protein>
<dbReference type="SUPFAM" id="SSF100950">
    <property type="entry name" value="NagB/RpiA/CoA transferase-like"/>
    <property type="match status" value="1"/>
</dbReference>
<dbReference type="Gene3D" id="3.30.70.260">
    <property type="match status" value="1"/>
</dbReference>
<keyword evidence="3" id="KW-0413">Isomerase</keyword>
<dbReference type="GO" id="GO:0009052">
    <property type="term" value="P:pentose-phosphate shunt, non-oxidative branch"/>
    <property type="evidence" value="ECO:0007669"/>
    <property type="project" value="InterPro"/>
</dbReference>
<feature type="non-terminal residue" evidence="5">
    <location>
        <position position="190"/>
    </location>
</feature>
<dbReference type="NCBIfam" id="TIGR00021">
    <property type="entry name" value="rpiA"/>
    <property type="match status" value="1"/>
</dbReference>
<evidence type="ECO:0000313" key="5">
    <source>
        <dbReference type="EMBL" id="SVE21717.1"/>
    </source>
</evidence>
<reference evidence="5" key="1">
    <citation type="submission" date="2018-05" db="EMBL/GenBank/DDBJ databases">
        <authorList>
            <person name="Lanie J.A."/>
            <person name="Ng W.-L."/>
            <person name="Kazmierczak K.M."/>
            <person name="Andrzejewski T.M."/>
            <person name="Davidsen T.M."/>
            <person name="Wayne K.J."/>
            <person name="Tettelin H."/>
            <person name="Glass J.I."/>
            <person name="Rusch D."/>
            <person name="Podicherti R."/>
            <person name="Tsui H.-C.T."/>
            <person name="Winkler M.E."/>
        </authorList>
    </citation>
    <scope>NUCLEOTIDE SEQUENCE</scope>
</reference>
<dbReference type="EMBL" id="UINC01202078">
    <property type="protein sequence ID" value="SVE21717.1"/>
    <property type="molecule type" value="Genomic_DNA"/>
</dbReference>
<dbReference type="InterPro" id="IPR037171">
    <property type="entry name" value="NagB/RpiA_transferase-like"/>
</dbReference>
<dbReference type="InterPro" id="IPR004788">
    <property type="entry name" value="Ribose5P_isomerase_type_A"/>
</dbReference>
<sequence length="190" mass="20402">MDLQNQMKKAVAEAAVNEVTSNMIVGLGSGSTAAIMIKTLANKIKTGELKEIRGVPTSFQSEVLALELGIPLIDLVSVDQIDLAIDGADEVNPAYQLIKGGGACHVREKLVASRANKLLIVVDQTKLVKNLNEDFPLPVEVIPSAWKQVKDVIEDMDAQCKLRMAEKKAGPVVTDEGNLILDVLFNGGIK</sequence>
<dbReference type="GO" id="GO:0006014">
    <property type="term" value="P:D-ribose metabolic process"/>
    <property type="evidence" value="ECO:0007669"/>
    <property type="project" value="TreeGrafter"/>
</dbReference>
<dbReference type="AlphaFoldDB" id="A0A383BNH8"/>
<dbReference type="GO" id="GO:0005829">
    <property type="term" value="C:cytosol"/>
    <property type="evidence" value="ECO:0007669"/>
    <property type="project" value="TreeGrafter"/>
</dbReference>
<dbReference type="FunFam" id="3.40.50.1360:FF:000001">
    <property type="entry name" value="Ribose-5-phosphate isomerase A"/>
    <property type="match status" value="1"/>
</dbReference>
<gene>
    <name evidence="5" type="ORF">METZ01_LOCUS474571</name>
</gene>
<dbReference type="Gene3D" id="3.40.50.1360">
    <property type="match status" value="1"/>
</dbReference>
<evidence type="ECO:0000256" key="3">
    <source>
        <dbReference type="ARBA" id="ARBA00023235"/>
    </source>
</evidence>
<evidence type="ECO:0000256" key="1">
    <source>
        <dbReference type="ARBA" id="ARBA00001713"/>
    </source>
</evidence>
<organism evidence="5">
    <name type="scientific">marine metagenome</name>
    <dbReference type="NCBI Taxonomy" id="408172"/>
    <lineage>
        <taxon>unclassified sequences</taxon>
        <taxon>metagenomes</taxon>
        <taxon>ecological metagenomes</taxon>
    </lineage>
</organism>
<dbReference type="SUPFAM" id="SSF75445">
    <property type="entry name" value="D-ribose-5-phosphate isomerase (RpiA), lid domain"/>
    <property type="match status" value="1"/>
</dbReference>
<comment type="catalytic activity">
    <reaction evidence="1">
        <text>aldehydo-D-ribose 5-phosphate = D-ribulose 5-phosphate</text>
        <dbReference type="Rhea" id="RHEA:14657"/>
        <dbReference type="ChEBI" id="CHEBI:58121"/>
        <dbReference type="ChEBI" id="CHEBI:58273"/>
        <dbReference type="EC" id="5.3.1.6"/>
    </reaction>
</comment>
<dbReference type="GO" id="GO:0004751">
    <property type="term" value="F:ribose-5-phosphate isomerase activity"/>
    <property type="evidence" value="ECO:0007669"/>
    <property type="project" value="UniProtKB-EC"/>
</dbReference>
<dbReference type="Pfam" id="PF06026">
    <property type="entry name" value="Rib_5-P_isom_A"/>
    <property type="match status" value="1"/>
</dbReference>
<dbReference type="CDD" id="cd01398">
    <property type="entry name" value="RPI_A"/>
    <property type="match status" value="1"/>
</dbReference>
<dbReference type="NCBIfam" id="NF001924">
    <property type="entry name" value="PRK00702.1"/>
    <property type="match status" value="1"/>
</dbReference>
<evidence type="ECO:0000256" key="4">
    <source>
        <dbReference type="ARBA" id="ARBA00029734"/>
    </source>
</evidence>
<dbReference type="EC" id="5.3.1.6" evidence="2"/>
<accession>A0A383BNH8</accession>
<evidence type="ECO:0000256" key="2">
    <source>
        <dbReference type="ARBA" id="ARBA00011959"/>
    </source>
</evidence>
<proteinExistence type="predicted"/>